<dbReference type="GO" id="GO:0030117">
    <property type="term" value="C:membrane coat"/>
    <property type="evidence" value="ECO:0007669"/>
    <property type="project" value="InterPro"/>
</dbReference>
<evidence type="ECO:0000256" key="2">
    <source>
        <dbReference type="ARBA" id="ARBA00009435"/>
    </source>
</evidence>
<dbReference type="EMBL" id="UYRR01031065">
    <property type="protein sequence ID" value="VDK44961.1"/>
    <property type="molecule type" value="Genomic_DNA"/>
</dbReference>
<keyword evidence="3 8" id="KW-0853">WD repeat</keyword>
<dbReference type="GO" id="GO:0006886">
    <property type="term" value="P:intracellular protein transport"/>
    <property type="evidence" value="ECO:0007669"/>
    <property type="project" value="InterPro"/>
</dbReference>
<feature type="domain" description="Clathrin/coatomer adaptor adaptin-like N-terminal" evidence="10">
    <location>
        <begin position="719"/>
        <end position="912"/>
    </location>
</feature>
<feature type="repeat" description="WD" evidence="8">
    <location>
        <begin position="504"/>
        <end position="545"/>
    </location>
</feature>
<dbReference type="GO" id="GO:0005669">
    <property type="term" value="C:transcription factor TFIID complex"/>
    <property type="evidence" value="ECO:0007669"/>
    <property type="project" value="TreeGrafter"/>
</dbReference>
<dbReference type="InterPro" id="IPR002553">
    <property type="entry name" value="Clathrin/coatomer_adapt-like_N"/>
</dbReference>
<dbReference type="Pfam" id="PF01602">
    <property type="entry name" value="Adaptin_N"/>
    <property type="match status" value="1"/>
</dbReference>
<dbReference type="SUPFAM" id="SSF50978">
    <property type="entry name" value="WD40 repeat-like"/>
    <property type="match status" value="1"/>
</dbReference>
<dbReference type="InterPro" id="IPR037264">
    <property type="entry name" value="TFIID_NTD2_sf"/>
</dbReference>
<evidence type="ECO:0000256" key="8">
    <source>
        <dbReference type="PROSITE-ProRule" id="PRU00221"/>
    </source>
</evidence>
<dbReference type="InterPro" id="IPR020472">
    <property type="entry name" value="WD40_PAC1"/>
</dbReference>
<dbReference type="CDD" id="cd00200">
    <property type="entry name" value="WD40"/>
    <property type="match status" value="1"/>
</dbReference>
<dbReference type="SUPFAM" id="SSF160897">
    <property type="entry name" value="Taf5 N-terminal domain-like"/>
    <property type="match status" value="1"/>
</dbReference>
<evidence type="ECO:0000256" key="9">
    <source>
        <dbReference type="SAM" id="MobiDB-lite"/>
    </source>
</evidence>
<dbReference type="PROSITE" id="PS00678">
    <property type="entry name" value="WD_REPEATS_1"/>
    <property type="match status" value="2"/>
</dbReference>
<dbReference type="SUPFAM" id="SSF48371">
    <property type="entry name" value="ARM repeat"/>
    <property type="match status" value="1"/>
</dbReference>
<dbReference type="Pfam" id="PF00400">
    <property type="entry name" value="WD40"/>
    <property type="match status" value="3"/>
</dbReference>
<dbReference type="PANTHER" id="PTHR19879">
    <property type="entry name" value="TRANSCRIPTION INITIATION FACTOR TFIID"/>
    <property type="match status" value="1"/>
</dbReference>
<dbReference type="PANTHER" id="PTHR19879:SF1">
    <property type="entry name" value="CANNONBALL-RELATED"/>
    <property type="match status" value="1"/>
</dbReference>
<dbReference type="PRINTS" id="PR00320">
    <property type="entry name" value="GPROTEINBRPT"/>
</dbReference>
<comment type="similarity">
    <text evidence="2">Belongs to the WD repeat TAF5 family.</text>
</comment>
<keyword evidence="7" id="KW-0539">Nucleus</keyword>
<dbReference type="Pfam" id="PF04494">
    <property type="entry name" value="TFIID_NTD2"/>
    <property type="match status" value="1"/>
</dbReference>
<accession>A0A0M3JUQ8</accession>
<evidence type="ECO:0000256" key="3">
    <source>
        <dbReference type="ARBA" id="ARBA00022574"/>
    </source>
</evidence>
<dbReference type="CDD" id="cd08044">
    <property type="entry name" value="TAF5_NTD2"/>
    <property type="match status" value="1"/>
</dbReference>
<evidence type="ECO:0000256" key="5">
    <source>
        <dbReference type="ARBA" id="ARBA00023015"/>
    </source>
</evidence>
<dbReference type="Proteomes" id="UP000267096">
    <property type="component" value="Unassembled WGS sequence"/>
</dbReference>
<dbReference type="GO" id="GO:0006367">
    <property type="term" value="P:transcription initiation at RNA polymerase II promoter"/>
    <property type="evidence" value="ECO:0007669"/>
    <property type="project" value="TreeGrafter"/>
</dbReference>
<dbReference type="GO" id="GO:0016251">
    <property type="term" value="F:RNA polymerase II general transcription initiation factor activity"/>
    <property type="evidence" value="ECO:0007669"/>
    <property type="project" value="TreeGrafter"/>
</dbReference>
<feature type="repeat" description="WD" evidence="8">
    <location>
        <begin position="546"/>
        <end position="579"/>
    </location>
</feature>
<evidence type="ECO:0000256" key="6">
    <source>
        <dbReference type="ARBA" id="ARBA00023163"/>
    </source>
</evidence>
<dbReference type="InterPro" id="IPR036322">
    <property type="entry name" value="WD40_repeat_dom_sf"/>
</dbReference>
<evidence type="ECO:0000313" key="14">
    <source>
        <dbReference type="WBParaSite" id="ASIM_0001192901-mRNA-1"/>
    </source>
</evidence>
<reference evidence="12 13" key="2">
    <citation type="submission" date="2018-11" db="EMBL/GenBank/DDBJ databases">
        <authorList>
            <consortium name="Pathogen Informatics"/>
        </authorList>
    </citation>
    <scope>NUCLEOTIDE SEQUENCE [LARGE SCALE GENOMIC DNA]</scope>
</reference>
<keyword evidence="6" id="KW-0804">Transcription</keyword>
<dbReference type="PROSITE" id="PS50294">
    <property type="entry name" value="WD_REPEATS_REGION"/>
    <property type="match status" value="3"/>
</dbReference>
<keyword evidence="4" id="KW-0677">Repeat</keyword>
<evidence type="ECO:0000256" key="7">
    <source>
        <dbReference type="ARBA" id="ARBA00023242"/>
    </source>
</evidence>
<dbReference type="OrthoDB" id="10266330at2759"/>
<evidence type="ECO:0000313" key="12">
    <source>
        <dbReference type="EMBL" id="VDK44961.1"/>
    </source>
</evidence>
<sequence>MDAEILEQPLNPDSLKQVLAFLNKNGLTTGNLIGIRPDFDRSPSPIGSSVENAWLSIYLFVFPSTEIAIFGDKFTNCNQIEEAEEALKREASAVLRLSKEPLDGTDVNNDAVMREYGSLLSHVDASFDNFRAELSSLLFPVFAHLYIQLIFEGHSTVARMFGEKYARSVPSMYEEPTRSLLRISTHSQAVTHPTVHALTKNQFVVRMSKSAIKQLEPLLARNPTIKEIIHDHIVIEPLDATRTKAAVEASLGGILGQISKQDRKHKMYYGTVKEDFSSQLGVDKKRLKGKDRADSKKKDANGPAPDRIPLPTICERRSYLNKESSKKVGISAESPPSVCLYTALNASGGLTAADFADDGSCLALGYGNSVVQVPFVLLLSLNEEKLCPLKKIEQLEALEVDSDDIFDHIYDESQGSTQLSFQGHTGPVYSVSLAPDKRLLLSSSSDATVRLWNIATRSNVVVYRQTVPIWQAQFCSRSYYFATASSDGTAAVWTTDRLQPVRIFADAFSDVSCIDFHPNCNYVVGGSDDRYVRVWDMLSGSCVRTFSSHKAPIRAVKVSPCGRYLASVSAEGSLVIWDMGMQKALCSQEVPPCPFMSTLAFSRDGSALAFAQSDCALSFYSVDSLTSHANPQEHSSNDPKINPNGFHMFTYATKQTPIVGLHFLRRDFFVNCCKINTHRGSNELFSLWSRTTRKMSSFAEGLTSPEVEIAEGGAIGVDNKARFADLKTMLDSSKDSLKVDAMKRIINLVAKGRDVSELFPAVVKNVAAKNLELKKLVYVYLVRYAEEQQDLALLSISTFQRALKDPNQLIRASALRVLSSIRVPMIAPIMLLAIRESVRDMSAYVRKVAAHAIPKLYALDEGLQSELVECIDYLLGDKRTLVLGSAVYAFEETCPDRFDILHAHFRSLCKVCPSVLLVSFIVDN</sequence>
<reference evidence="14" key="1">
    <citation type="submission" date="2017-02" db="UniProtKB">
        <authorList>
            <consortium name="WormBaseParasite"/>
        </authorList>
    </citation>
    <scope>IDENTIFICATION</scope>
</reference>
<feature type="repeat" description="WD" evidence="8">
    <location>
        <begin position="421"/>
        <end position="462"/>
    </location>
</feature>
<evidence type="ECO:0000256" key="1">
    <source>
        <dbReference type="ARBA" id="ARBA00004123"/>
    </source>
</evidence>
<evidence type="ECO:0000259" key="10">
    <source>
        <dbReference type="Pfam" id="PF01602"/>
    </source>
</evidence>
<protein>
    <submittedName>
        <fullName evidence="14">WD_REPEATS_REGION domain-containing protein</fullName>
    </submittedName>
</protein>
<dbReference type="WBParaSite" id="ASIM_0001192901-mRNA-1">
    <property type="protein sequence ID" value="ASIM_0001192901-mRNA-1"/>
    <property type="gene ID" value="ASIM_0001192901"/>
</dbReference>
<feature type="region of interest" description="Disordered" evidence="9">
    <location>
        <begin position="283"/>
        <end position="309"/>
    </location>
</feature>
<comment type="subcellular location">
    <subcellularLocation>
        <location evidence="1">Nucleus</location>
    </subcellularLocation>
</comment>
<proteinExistence type="inferred from homology"/>
<dbReference type="InterPro" id="IPR007582">
    <property type="entry name" value="TFIID_NTD2"/>
</dbReference>
<keyword evidence="13" id="KW-1185">Reference proteome</keyword>
<evidence type="ECO:0000313" key="13">
    <source>
        <dbReference type="Proteomes" id="UP000267096"/>
    </source>
</evidence>
<organism evidence="14">
    <name type="scientific">Anisakis simplex</name>
    <name type="common">Herring worm</name>
    <dbReference type="NCBI Taxonomy" id="6269"/>
    <lineage>
        <taxon>Eukaryota</taxon>
        <taxon>Metazoa</taxon>
        <taxon>Ecdysozoa</taxon>
        <taxon>Nematoda</taxon>
        <taxon>Chromadorea</taxon>
        <taxon>Rhabditida</taxon>
        <taxon>Spirurina</taxon>
        <taxon>Ascaridomorpha</taxon>
        <taxon>Ascaridoidea</taxon>
        <taxon>Anisakidae</taxon>
        <taxon>Anisakis</taxon>
        <taxon>Anisakis simplex complex</taxon>
    </lineage>
</organism>
<dbReference type="InterPro" id="IPR011989">
    <property type="entry name" value="ARM-like"/>
</dbReference>
<dbReference type="Gene3D" id="1.25.40.500">
    <property type="entry name" value="TFIID subunit TAF5, NTD2 domain"/>
    <property type="match status" value="1"/>
</dbReference>
<evidence type="ECO:0000259" key="11">
    <source>
        <dbReference type="Pfam" id="PF04494"/>
    </source>
</evidence>
<keyword evidence="5" id="KW-0805">Transcription regulation</keyword>
<evidence type="ECO:0000256" key="4">
    <source>
        <dbReference type="ARBA" id="ARBA00022737"/>
    </source>
</evidence>
<dbReference type="InterPro" id="IPR016024">
    <property type="entry name" value="ARM-type_fold"/>
</dbReference>
<dbReference type="GO" id="GO:0016192">
    <property type="term" value="P:vesicle-mediated transport"/>
    <property type="evidence" value="ECO:0007669"/>
    <property type="project" value="InterPro"/>
</dbReference>
<dbReference type="AlphaFoldDB" id="A0A0M3JUQ8"/>
<dbReference type="InterPro" id="IPR019775">
    <property type="entry name" value="WD40_repeat_CS"/>
</dbReference>
<dbReference type="Gene3D" id="1.25.10.10">
    <property type="entry name" value="Leucine-rich Repeat Variant"/>
    <property type="match status" value="1"/>
</dbReference>
<dbReference type="SMART" id="SM00320">
    <property type="entry name" value="WD40"/>
    <property type="match status" value="4"/>
</dbReference>
<dbReference type="PROSITE" id="PS50082">
    <property type="entry name" value="WD_REPEATS_2"/>
    <property type="match status" value="3"/>
</dbReference>
<gene>
    <name evidence="12" type="ORF">ASIM_LOCUS11395</name>
</gene>
<feature type="domain" description="TFIID subunit TAF5 NTD2" evidence="11">
    <location>
        <begin position="109"/>
        <end position="225"/>
    </location>
</feature>
<dbReference type="InterPro" id="IPR001680">
    <property type="entry name" value="WD40_rpt"/>
</dbReference>
<name>A0A0M3JUQ8_ANISI</name>
<dbReference type="InterPro" id="IPR015943">
    <property type="entry name" value="WD40/YVTN_repeat-like_dom_sf"/>
</dbReference>
<dbReference type="Gene3D" id="2.130.10.10">
    <property type="entry name" value="YVTN repeat-like/Quinoprotein amine dehydrogenase"/>
    <property type="match status" value="1"/>
</dbReference>
<feature type="compositionally biased region" description="Basic and acidic residues" evidence="9">
    <location>
        <begin position="290"/>
        <end position="300"/>
    </location>
</feature>